<comment type="caution">
    <text evidence="1">The sequence shown here is derived from an EMBL/GenBank/DDBJ whole genome shotgun (WGS) entry which is preliminary data.</text>
</comment>
<accession>A0ABP1R5B4</accession>
<keyword evidence="2" id="KW-1185">Reference proteome</keyword>
<protein>
    <submittedName>
        <fullName evidence="1">Uncharacterized protein</fullName>
    </submittedName>
</protein>
<evidence type="ECO:0000313" key="2">
    <source>
        <dbReference type="Proteomes" id="UP001642540"/>
    </source>
</evidence>
<dbReference type="Proteomes" id="UP001642540">
    <property type="component" value="Unassembled WGS sequence"/>
</dbReference>
<sequence>MSVWNWEFTACELLMIDRRLVSGQTMFVDNSGMTSNVGNMVNYVWILQSAQTLQNTARMQKYQSGTSELEKTLVNLSDETIKLEKYTFRDVLRAISGRNWEFTACELLMIDRRLASGVR</sequence>
<dbReference type="EMBL" id="CAXLJM020000061">
    <property type="protein sequence ID" value="CAL8119770.1"/>
    <property type="molecule type" value="Genomic_DNA"/>
</dbReference>
<evidence type="ECO:0000313" key="1">
    <source>
        <dbReference type="EMBL" id="CAL8119770.1"/>
    </source>
</evidence>
<gene>
    <name evidence="1" type="ORF">ODALV1_LOCUS18713</name>
</gene>
<organism evidence="1 2">
    <name type="scientific">Orchesella dallaii</name>
    <dbReference type="NCBI Taxonomy" id="48710"/>
    <lineage>
        <taxon>Eukaryota</taxon>
        <taxon>Metazoa</taxon>
        <taxon>Ecdysozoa</taxon>
        <taxon>Arthropoda</taxon>
        <taxon>Hexapoda</taxon>
        <taxon>Collembola</taxon>
        <taxon>Entomobryomorpha</taxon>
        <taxon>Entomobryoidea</taxon>
        <taxon>Orchesellidae</taxon>
        <taxon>Orchesellinae</taxon>
        <taxon>Orchesella</taxon>
    </lineage>
</organism>
<reference evidence="1 2" key="1">
    <citation type="submission" date="2024-08" db="EMBL/GenBank/DDBJ databases">
        <authorList>
            <person name="Cucini C."/>
            <person name="Frati F."/>
        </authorList>
    </citation>
    <scope>NUCLEOTIDE SEQUENCE [LARGE SCALE GENOMIC DNA]</scope>
</reference>
<name>A0ABP1R5B4_9HEXA</name>
<proteinExistence type="predicted"/>